<dbReference type="InterPro" id="IPR014776">
    <property type="entry name" value="4pyrrole_Mease_sub2"/>
</dbReference>
<dbReference type="GeneID" id="36836581"/>
<dbReference type="SUPFAM" id="SSF53790">
    <property type="entry name" value="Tetrapyrrole methylase"/>
    <property type="match status" value="1"/>
</dbReference>
<evidence type="ECO:0000256" key="4">
    <source>
        <dbReference type="ARBA" id="ARBA00022603"/>
    </source>
</evidence>
<evidence type="ECO:0000256" key="3">
    <source>
        <dbReference type="ARBA" id="ARBA00022573"/>
    </source>
</evidence>
<dbReference type="NCBIfam" id="NF004062">
    <property type="entry name" value="PRK05576.1-5"/>
    <property type="match status" value="1"/>
</dbReference>
<protein>
    <submittedName>
        <fullName evidence="9">Cobalt-factor II C(20)-methyltransferase</fullName>
    </submittedName>
</protein>
<dbReference type="Pfam" id="PF00590">
    <property type="entry name" value="TP_methylase"/>
    <property type="match status" value="1"/>
</dbReference>
<dbReference type="PANTHER" id="PTHR43467">
    <property type="entry name" value="COBALT-PRECORRIN-2 C(20)-METHYLTRANSFERASE"/>
    <property type="match status" value="1"/>
</dbReference>
<comment type="pathway">
    <text evidence="1">Cofactor biosynthesis; adenosylcobalamin biosynthesis.</text>
</comment>
<dbReference type="InterPro" id="IPR006364">
    <property type="entry name" value="CobI/CbiL/CobIJ_dom"/>
</dbReference>
<dbReference type="Proteomes" id="UP000248410">
    <property type="component" value="Chromosome"/>
</dbReference>
<keyword evidence="4 9" id="KW-0489">Methyltransferase</keyword>
<dbReference type="Gene3D" id="3.40.1010.10">
    <property type="entry name" value="Cobalt-precorrin-4 Transmethylase, Domain 1"/>
    <property type="match status" value="1"/>
</dbReference>
<proteinExistence type="inferred from homology"/>
<keyword evidence="3" id="KW-0169">Cobalamin biosynthesis</keyword>
<dbReference type="RefSeq" id="WP_110379220.1">
    <property type="nucleotide sequence ID" value="NZ_CP029288.2"/>
</dbReference>
<comment type="similarity">
    <text evidence="2 7">Belongs to the precorrin methyltransferase family.</text>
</comment>
<dbReference type="CDD" id="cd11645">
    <property type="entry name" value="Precorrin_2_C20_MT"/>
    <property type="match status" value="1"/>
</dbReference>
<dbReference type="AlphaFoldDB" id="A0A2U9IJY9"/>
<dbReference type="PROSITE" id="PS00839">
    <property type="entry name" value="SUMT_1"/>
    <property type="match status" value="1"/>
</dbReference>
<reference evidence="9 10" key="1">
    <citation type="submission" date="2018-05" db="EMBL/GenBank/DDBJ databases">
        <title>Complete Genome Sequences of Extremely Thermoacidophilic, Metal-Mobilizing Type-Strain Members of the Archaeal Family Sulfolobaceae: Acidianus brierleyi DSM-1651T, Acidianus sulfidivorans DSM-18786T, Metallosphaera hakonensis DSM-7519T, and Metallosphaera prunae DSM-10039T.</title>
        <authorList>
            <person name="Counts J.A."/>
            <person name="Kelly R.M."/>
        </authorList>
    </citation>
    <scope>NUCLEOTIDE SEQUENCE [LARGE SCALE GENOMIC DNA]</scope>
    <source>
        <strain evidence="9 10">JP7</strain>
    </source>
</reference>
<dbReference type="PANTHER" id="PTHR43467:SF2">
    <property type="entry name" value="COBALT-PRECORRIN-2 C(20)-METHYLTRANSFERASE"/>
    <property type="match status" value="1"/>
</dbReference>
<evidence type="ECO:0000256" key="7">
    <source>
        <dbReference type="PIRNR" id="PIRNR036427"/>
    </source>
</evidence>
<dbReference type="KEGG" id="asul:DFR86_01390"/>
<sequence length="227" mass="25723">MTKKLYVVGLGPGDPELITIKAYNIIKKSKLIFVPYSTGTNRSLSEEIIKKYASENVDIEYLGFPMKKEVEEEKLSELGSEMCKKLEEFNDGVFVTLGDPTLYSTFFRVKDFMKCDYEFELIPGVSSITACASKAKISLGLKNEKIALITAGDFSINDIINYDTVIIFKANENLKYILDSLRNAGFNKIIFAKRCFMNGEEILFNPSIEENKDYFSTIIARRDNNGE</sequence>
<feature type="domain" description="Tetrapyrrole methylase" evidence="8">
    <location>
        <begin position="4"/>
        <end position="203"/>
    </location>
</feature>
<gene>
    <name evidence="9" type="ORF">DFR86_01390</name>
</gene>
<evidence type="ECO:0000259" key="8">
    <source>
        <dbReference type="Pfam" id="PF00590"/>
    </source>
</evidence>
<dbReference type="GO" id="GO:0032259">
    <property type="term" value="P:methylation"/>
    <property type="evidence" value="ECO:0007669"/>
    <property type="project" value="UniProtKB-KW"/>
</dbReference>
<name>A0A2U9IJY9_9CREN</name>
<dbReference type="GO" id="GO:0009236">
    <property type="term" value="P:cobalamin biosynthetic process"/>
    <property type="evidence" value="ECO:0007669"/>
    <property type="project" value="UniProtKB-UniRule"/>
</dbReference>
<dbReference type="NCBIfam" id="TIGR01467">
    <property type="entry name" value="cobI_cbiL"/>
    <property type="match status" value="1"/>
</dbReference>
<keyword evidence="6" id="KW-0949">S-adenosyl-L-methionine</keyword>
<dbReference type="GO" id="GO:0030788">
    <property type="term" value="F:precorrin-2 C20-methyltransferase activity"/>
    <property type="evidence" value="ECO:0007669"/>
    <property type="project" value="InterPro"/>
</dbReference>
<dbReference type="PIRSF" id="PIRSF036427">
    <property type="entry name" value="Precrrn-2_mtase"/>
    <property type="match status" value="1"/>
</dbReference>
<evidence type="ECO:0000313" key="9">
    <source>
        <dbReference type="EMBL" id="AWR96330.1"/>
    </source>
</evidence>
<evidence type="ECO:0000256" key="2">
    <source>
        <dbReference type="ARBA" id="ARBA00005879"/>
    </source>
</evidence>
<dbReference type="InterPro" id="IPR012382">
    <property type="entry name" value="CobI/CbiL"/>
</dbReference>
<evidence type="ECO:0000256" key="1">
    <source>
        <dbReference type="ARBA" id="ARBA00004953"/>
    </source>
</evidence>
<evidence type="ECO:0000256" key="5">
    <source>
        <dbReference type="ARBA" id="ARBA00022679"/>
    </source>
</evidence>
<dbReference type="OrthoDB" id="23546at2157"/>
<dbReference type="InterPro" id="IPR003043">
    <property type="entry name" value="Uropor_MeTrfase_CS"/>
</dbReference>
<dbReference type="InterPro" id="IPR014777">
    <property type="entry name" value="4pyrrole_Mease_sub1"/>
</dbReference>
<evidence type="ECO:0000313" key="10">
    <source>
        <dbReference type="Proteomes" id="UP000248410"/>
    </source>
</evidence>
<organism evidence="9 10">
    <name type="scientific">Acidianus sulfidivorans JP7</name>
    <dbReference type="NCBI Taxonomy" id="619593"/>
    <lineage>
        <taxon>Archaea</taxon>
        <taxon>Thermoproteota</taxon>
        <taxon>Thermoprotei</taxon>
        <taxon>Sulfolobales</taxon>
        <taxon>Sulfolobaceae</taxon>
        <taxon>Acidianus</taxon>
    </lineage>
</organism>
<evidence type="ECO:0000256" key="6">
    <source>
        <dbReference type="ARBA" id="ARBA00022691"/>
    </source>
</evidence>
<keyword evidence="10" id="KW-1185">Reference proteome</keyword>
<keyword evidence="5 9" id="KW-0808">Transferase</keyword>
<dbReference type="InterPro" id="IPR000878">
    <property type="entry name" value="4pyrrol_Mease"/>
</dbReference>
<dbReference type="InterPro" id="IPR035996">
    <property type="entry name" value="4pyrrol_Methylase_sf"/>
</dbReference>
<accession>A0A2U9IJY9</accession>
<dbReference type="UniPathway" id="UPA00148"/>
<dbReference type="EMBL" id="CP029288">
    <property type="protein sequence ID" value="AWR96330.1"/>
    <property type="molecule type" value="Genomic_DNA"/>
</dbReference>
<dbReference type="Gene3D" id="3.30.950.10">
    <property type="entry name" value="Methyltransferase, Cobalt-precorrin-4 Transmethylase, Domain 2"/>
    <property type="match status" value="1"/>
</dbReference>